<dbReference type="CDD" id="cd14797">
    <property type="entry name" value="DUF302"/>
    <property type="match status" value="1"/>
</dbReference>
<evidence type="ECO:0000313" key="4">
    <source>
        <dbReference type="Proteomes" id="UP000244906"/>
    </source>
</evidence>
<name>A0A2V1H527_9GAMM</name>
<comment type="caution">
    <text evidence="3">The sequence shown here is derived from an EMBL/GenBank/DDBJ whole genome shotgun (WGS) entry which is preliminary data.</text>
</comment>
<gene>
    <name evidence="3" type="ORF">DC094_04845</name>
</gene>
<dbReference type="EMBL" id="QDDL01000001">
    <property type="protein sequence ID" value="PVZ72338.1"/>
    <property type="molecule type" value="Genomic_DNA"/>
</dbReference>
<feature type="chain" id="PRO_5016063638" description="DUF302 domain-containing protein" evidence="1">
    <location>
        <begin position="25"/>
        <end position="171"/>
    </location>
</feature>
<evidence type="ECO:0000259" key="2">
    <source>
        <dbReference type="Pfam" id="PF03625"/>
    </source>
</evidence>
<dbReference type="InterPro" id="IPR035923">
    <property type="entry name" value="TT1751-like_sf"/>
</dbReference>
<proteinExistence type="predicted"/>
<dbReference type="SUPFAM" id="SSF103247">
    <property type="entry name" value="TT1751-like"/>
    <property type="match status" value="1"/>
</dbReference>
<feature type="domain" description="DUF302" evidence="2">
    <location>
        <begin position="77"/>
        <end position="139"/>
    </location>
</feature>
<dbReference type="InterPro" id="IPR005180">
    <property type="entry name" value="DUF302"/>
</dbReference>
<dbReference type="PANTHER" id="PTHR38342:SF2">
    <property type="entry name" value="INNER MEMBRANE OR EXPORTED"/>
    <property type="match status" value="1"/>
</dbReference>
<reference evidence="3 4" key="1">
    <citation type="submission" date="2018-04" db="EMBL/GenBank/DDBJ databases">
        <title>Thalassorhabdus spongiae gen. nov., sp. nov., isolated from a marine sponge in South-West Iceland.</title>
        <authorList>
            <person name="Knobloch S."/>
            <person name="Daussin A."/>
            <person name="Johannsson R."/>
            <person name="Marteinsson V.T."/>
        </authorList>
    </citation>
    <scope>NUCLEOTIDE SEQUENCE [LARGE SCALE GENOMIC DNA]</scope>
    <source>
        <strain evidence="3 4">Hp12</strain>
    </source>
</reference>
<keyword evidence="1" id="KW-0732">Signal</keyword>
<protein>
    <recommendedName>
        <fullName evidence="2">DUF302 domain-containing protein</fullName>
    </recommendedName>
</protein>
<organism evidence="3 4">
    <name type="scientific">Pelagibaculum spongiae</name>
    <dbReference type="NCBI Taxonomy" id="2080658"/>
    <lineage>
        <taxon>Bacteria</taxon>
        <taxon>Pseudomonadati</taxon>
        <taxon>Pseudomonadota</taxon>
        <taxon>Gammaproteobacteria</taxon>
        <taxon>Oceanospirillales</taxon>
        <taxon>Pelagibaculum</taxon>
    </lineage>
</organism>
<dbReference type="Proteomes" id="UP000244906">
    <property type="component" value="Unassembled WGS sequence"/>
</dbReference>
<sequence length="171" mass="18292">MKTRLLPLASLLTVLATISLPASAGSYSNQGAKPTTLNASFLHHSTIEVKSNHSVAATADKLEQVLTSKGMTVFTRIDHQKNAAGVNLKLAPTQVVIFGNPKIGTKLMQCSQGTAIDLPQKALIRQDEKGQVWLSYNNPAYLKARHQIEGCDAVIGKVENALAKFAKAATN</sequence>
<feature type="signal peptide" evidence="1">
    <location>
        <begin position="1"/>
        <end position="24"/>
    </location>
</feature>
<keyword evidence="4" id="KW-1185">Reference proteome</keyword>
<dbReference type="PANTHER" id="PTHR38342">
    <property type="entry name" value="SLR5037 PROTEIN"/>
    <property type="match status" value="1"/>
</dbReference>
<evidence type="ECO:0000313" key="3">
    <source>
        <dbReference type="EMBL" id="PVZ72338.1"/>
    </source>
</evidence>
<evidence type="ECO:0000256" key="1">
    <source>
        <dbReference type="SAM" id="SignalP"/>
    </source>
</evidence>
<dbReference type="AlphaFoldDB" id="A0A2V1H527"/>
<dbReference type="Pfam" id="PF03625">
    <property type="entry name" value="DUF302"/>
    <property type="match status" value="1"/>
</dbReference>
<dbReference type="OrthoDB" id="9799367at2"/>
<dbReference type="Gene3D" id="3.30.310.70">
    <property type="entry name" value="TT1751-like domain"/>
    <property type="match status" value="1"/>
</dbReference>
<accession>A0A2V1H527</accession>
<dbReference type="RefSeq" id="WP_116685924.1">
    <property type="nucleotide sequence ID" value="NZ_CAWNYD010000001.1"/>
</dbReference>